<gene>
    <name evidence="3" type="ORF">P8935_22635</name>
</gene>
<dbReference type="SMART" id="SM00028">
    <property type="entry name" value="TPR"/>
    <property type="match status" value="9"/>
</dbReference>
<feature type="repeat" description="TPR" evidence="1">
    <location>
        <begin position="155"/>
        <end position="188"/>
    </location>
</feature>
<feature type="repeat" description="TPR" evidence="1">
    <location>
        <begin position="479"/>
        <end position="512"/>
    </location>
</feature>
<evidence type="ECO:0000256" key="2">
    <source>
        <dbReference type="SAM" id="MobiDB-lite"/>
    </source>
</evidence>
<feature type="repeat" description="TPR" evidence="1">
    <location>
        <begin position="293"/>
        <end position="326"/>
    </location>
</feature>
<feature type="compositionally biased region" description="Basic and acidic residues" evidence="2">
    <location>
        <begin position="696"/>
        <end position="706"/>
    </location>
</feature>
<feature type="region of interest" description="Disordered" evidence="2">
    <location>
        <begin position="696"/>
        <end position="736"/>
    </location>
</feature>
<feature type="compositionally biased region" description="Polar residues" evidence="2">
    <location>
        <begin position="707"/>
        <end position="736"/>
    </location>
</feature>
<feature type="repeat" description="TPR" evidence="1">
    <location>
        <begin position="327"/>
        <end position="360"/>
    </location>
</feature>
<dbReference type="Pfam" id="PF14559">
    <property type="entry name" value="TPR_19"/>
    <property type="match status" value="2"/>
</dbReference>
<dbReference type="Gene3D" id="1.25.40.10">
    <property type="entry name" value="Tetratricopeptide repeat domain"/>
    <property type="match status" value="5"/>
</dbReference>
<feature type="repeat" description="TPR" evidence="1">
    <location>
        <begin position="82"/>
        <end position="115"/>
    </location>
</feature>
<accession>A0AAU7DJ25</accession>
<dbReference type="AlphaFoldDB" id="A0AAU7DJ25"/>
<proteinExistence type="predicted"/>
<feature type="repeat" description="TPR" evidence="1">
    <location>
        <begin position="649"/>
        <end position="682"/>
    </location>
</feature>
<dbReference type="Pfam" id="PF13432">
    <property type="entry name" value="TPR_16"/>
    <property type="match status" value="2"/>
</dbReference>
<organism evidence="3">
    <name type="scientific">Telmatobacter sp. DSM 110680</name>
    <dbReference type="NCBI Taxonomy" id="3036704"/>
    <lineage>
        <taxon>Bacteria</taxon>
        <taxon>Pseudomonadati</taxon>
        <taxon>Acidobacteriota</taxon>
        <taxon>Terriglobia</taxon>
        <taxon>Terriglobales</taxon>
        <taxon>Acidobacteriaceae</taxon>
        <taxon>Telmatobacter</taxon>
    </lineage>
</organism>
<keyword evidence="1" id="KW-0802">TPR repeat</keyword>
<dbReference type="Pfam" id="PF13181">
    <property type="entry name" value="TPR_8"/>
    <property type="match status" value="1"/>
</dbReference>
<feature type="repeat" description="TPR" evidence="1">
    <location>
        <begin position="581"/>
        <end position="614"/>
    </location>
</feature>
<evidence type="ECO:0000313" key="3">
    <source>
        <dbReference type="EMBL" id="XBH17349.1"/>
    </source>
</evidence>
<sequence length="736" mass="80741">MRAIACEGRKAATSAWVRPSVRDAWLFSAALLLTGVSHGAYATEQSPSSPKSSLQQHYDEAFRLQEEGDLARADAEHKVFLAMLLHQIANARANLGKYAHAVPVYDEALGLMPESIDLNLDYAGAALDGFDWGRAKTLASTTLELLKSSGQPADPAAISLLAQAMMGKGEYKEAVEQFKTLATLQPGFESSYALAGAYLALGDKANAAKIFSDIQGKFGDTADFHFKVGRLYGQATFYEDAIHEFKKAIAKNDLLPGAHFSLGATYMMQTGEPSYNEAEPELRKELAVDPRQPLTYIALGRIELIQRRFGDAESDLKRAIEFDPLSTAAYALLGQLYTELGKIDDAEAAFRKQIAITLVPAKNEYEVERAHFCLGRLLIKTGNLTEGRKELDISRDLLNEKAQQAESRLHGNTVFKLQDGKTHEANPEDVEALEKLESDAGHMIASSYDSLGVHAATAGDFGTAAGYFRRAAHWDFKLGNIDNKWGRAAFAAGDYSDAVGPLQRALALHPEDDGIRSMLGMSLFVIQDYAQVFQVLQPMEATLDAKTPVGLAYVGSMAIARNYEKGMAQLLSLETAHPEEEEIHRLIGEAYASRKLYRQASQELRTALRLQPTSAAAKFALARIDLDLGEKTQAQTLLSELARAGSKDDAVYYLLGHLQYQSGLIKAAVDNLETAVKLNKDNAAYHRELAEAYRKIDRPRDAESELQKSATLESKSTHTAPEQDPSPQSARTTQWR</sequence>
<dbReference type="InterPro" id="IPR011990">
    <property type="entry name" value="TPR-like_helical_dom_sf"/>
</dbReference>
<evidence type="ECO:0000256" key="1">
    <source>
        <dbReference type="PROSITE-ProRule" id="PRU00339"/>
    </source>
</evidence>
<name>A0AAU7DJ25_9BACT</name>
<dbReference type="EMBL" id="CP121196">
    <property type="protein sequence ID" value="XBH17349.1"/>
    <property type="molecule type" value="Genomic_DNA"/>
</dbReference>
<reference evidence="3" key="1">
    <citation type="submission" date="2023-03" db="EMBL/GenBank/DDBJ databases">
        <title>Edaphobacter sp.</title>
        <authorList>
            <person name="Huber K.J."/>
            <person name="Papendorf J."/>
            <person name="Pilke C."/>
            <person name="Bunk B."/>
            <person name="Sproeer C."/>
            <person name="Pester M."/>
        </authorList>
    </citation>
    <scope>NUCLEOTIDE SEQUENCE</scope>
    <source>
        <strain evidence="3">DSM 110680</strain>
    </source>
</reference>
<dbReference type="RefSeq" id="WP_348262580.1">
    <property type="nucleotide sequence ID" value="NZ_CP121196.1"/>
</dbReference>
<dbReference type="PANTHER" id="PTHR12558:SF13">
    <property type="entry name" value="CELL DIVISION CYCLE PROTEIN 27 HOMOLOG"/>
    <property type="match status" value="1"/>
</dbReference>
<protein>
    <submittedName>
        <fullName evidence="3">Tetratricopeptide repeat protein</fullName>
    </submittedName>
</protein>
<dbReference type="PROSITE" id="PS50005">
    <property type="entry name" value="TPR"/>
    <property type="match status" value="7"/>
</dbReference>
<dbReference type="PANTHER" id="PTHR12558">
    <property type="entry name" value="CELL DIVISION CYCLE 16,23,27"/>
    <property type="match status" value="1"/>
</dbReference>
<dbReference type="InterPro" id="IPR019734">
    <property type="entry name" value="TPR_rpt"/>
</dbReference>
<dbReference type="SUPFAM" id="SSF48452">
    <property type="entry name" value="TPR-like"/>
    <property type="match status" value="2"/>
</dbReference>